<dbReference type="GO" id="GO:0016787">
    <property type="term" value="F:hydrolase activity"/>
    <property type="evidence" value="ECO:0007669"/>
    <property type="project" value="UniProtKB-KW"/>
</dbReference>
<dbReference type="RefSeq" id="WP_106138554.1">
    <property type="nucleotide sequence ID" value="NZ_PVTE01000011.1"/>
</dbReference>
<dbReference type="AlphaFoldDB" id="A0A2T0SUI7"/>
<dbReference type="Pfam" id="PF00293">
    <property type="entry name" value="NUDIX"/>
    <property type="match status" value="1"/>
</dbReference>
<comment type="caution">
    <text evidence="6">The sequence shown here is derived from an EMBL/GenBank/DDBJ whole genome shotgun (WGS) entry which is preliminary data.</text>
</comment>
<dbReference type="SUPFAM" id="SSF55811">
    <property type="entry name" value="Nudix"/>
    <property type="match status" value="1"/>
</dbReference>
<dbReference type="Proteomes" id="UP000238375">
    <property type="component" value="Unassembled WGS sequence"/>
</dbReference>
<protein>
    <submittedName>
        <fullName evidence="6">NUDIX domain-containing protein</fullName>
    </submittedName>
</protein>
<dbReference type="PRINTS" id="PR00502">
    <property type="entry name" value="NUDIXFAMILY"/>
</dbReference>
<dbReference type="EMBL" id="PVTE01000011">
    <property type="protein sequence ID" value="PRY37079.1"/>
    <property type="molecule type" value="Genomic_DNA"/>
</dbReference>
<gene>
    <name evidence="6" type="ORF">CLV58_111117</name>
</gene>
<dbReference type="CDD" id="cd03673">
    <property type="entry name" value="NUDIX_Ap6A_hydrolase"/>
    <property type="match status" value="1"/>
</dbReference>
<dbReference type="InterPro" id="IPR020084">
    <property type="entry name" value="NUDIX_hydrolase_CS"/>
</dbReference>
<sequence length="229" mass="25264">MIVFIDDRPLRLIGLKTATRLTGSPTQPSTTDFDNTIDARLTALKGEALIGHLLILNATPVTVDKLLALLQKTKSGHLLSITLGCISKSDCEAAVKKNFKIIKAAGGVVGKDNKILMMFRRGVWDLPKGKLDGGESSREGAAREVEEETGVRVRVGERICTTWHNYALNGSRILKRTKWYHMTVVSDANMAPQAEEGIEQLAWLDSRQTQQALTNSFSSIRFVVEESQK</sequence>
<proteinExistence type="inferred from homology"/>
<name>A0A2T0SUI7_9BACT</name>
<dbReference type="InterPro" id="IPR015797">
    <property type="entry name" value="NUDIX_hydrolase-like_dom_sf"/>
</dbReference>
<feature type="domain" description="Nudix hydrolase" evidence="5">
    <location>
        <begin position="100"/>
        <end position="227"/>
    </location>
</feature>
<dbReference type="PROSITE" id="PS00893">
    <property type="entry name" value="NUDIX_BOX"/>
    <property type="match status" value="1"/>
</dbReference>
<keyword evidence="7" id="KW-1185">Reference proteome</keyword>
<evidence type="ECO:0000256" key="1">
    <source>
        <dbReference type="ARBA" id="ARBA00001946"/>
    </source>
</evidence>
<dbReference type="PANTHER" id="PTHR43222:SF2">
    <property type="entry name" value="NUDIX HYDROLASE 23, CHLOROPLASTIC"/>
    <property type="match status" value="1"/>
</dbReference>
<evidence type="ECO:0000313" key="6">
    <source>
        <dbReference type="EMBL" id="PRY37079.1"/>
    </source>
</evidence>
<dbReference type="PROSITE" id="PS51462">
    <property type="entry name" value="NUDIX"/>
    <property type="match status" value="1"/>
</dbReference>
<organism evidence="6 7">
    <name type="scientific">Spirosoma oryzae</name>
    <dbReference type="NCBI Taxonomy" id="1469603"/>
    <lineage>
        <taxon>Bacteria</taxon>
        <taxon>Pseudomonadati</taxon>
        <taxon>Bacteroidota</taxon>
        <taxon>Cytophagia</taxon>
        <taxon>Cytophagales</taxon>
        <taxon>Cytophagaceae</taxon>
        <taxon>Spirosoma</taxon>
    </lineage>
</organism>
<keyword evidence="3" id="KW-0460">Magnesium</keyword>
<evidence type="ECO:0000256" key="2">
    <source>
        <dbReference type="ARBA" id="ARBA00022801"/>
    </source>
</evidence>
<evidence type="ECO:0000256" key="3">
    <source>
        <dbReference type="ARBA" id="ARBA00022842"/>
    </source>
</evidence>
<dbReference type="OrthoDB" id="9816289at2"/>
<evidence type="ECO:0000259" key="5">
    <source>
        <dbReference type="PROSITE" id="PS51462"/>
    </source>
</evidence>
<reference evidence="6 7" key="1">
    <citation type="submission" date="2018-03" db="EMBL/GenBank/DDBJ databases">
        <title>Genomic Encyclopedia of Archaeal and Bacterial Type Strains, Phase II (KMG-II): from individual species to whole genera.</title>
        <authorList>
            <person name="Goeker M."/>
        </authorList>
    </citation>
    <scope>NUCLEOTIDE SEQUENCE [LARGE SCALE GENOMIC DNA]</scope>
    <source>
        <strain evidence="6 7">DSM 28354</strain>
    </source>
</reference>
<dbReference type="Gene3D" id="3.90.79.10">
    <property type="entry name" value="Nucleoside Triphosphate Pyrophosphohydrolase"/>
    <property type="match status" value="1"/>
</dbReference>
<evidence type="ECO:0000313" key="7">
    <source>
        <dbReference type="Proteomes" id="UP000238375"/>
    </source>
</evidence>
<dbReference type="PANTHER" id="PTHR43222">
    <property type="entry name" value="NUDIX HYDROLASE 23"/>
    <property type="match status" value="1"/>
</dbReference>
<accession>A0A2T0SUI7</accession>
<dbReference type="InterPro" id="IPR020476">
    <property type="entry name" value="Nudix_hydrolase"/>
</dbReference>
<comment type="similarity">
    <text evidence="4">Belongs to the Nudix hydrolase family.</text>
</comment>
<evidence type="ECO:0000256" key="4">
    <source>
        <dbReference type="RuleBase" id="RU003476"/>
    </source>
</evidence>
<keyword evidence="2 4" id="KW-0378">Hydrolase</keyword>
<dbReference type="InterPro" id="IPR000086">
    <property type="entry name" value="NUDIX_hydrolase_dom"/>
</dbReference>
<comment type="cofactor">
    <cofactor evidence="1">
        <name>Mg(2+)</name>
        <dbReference type="ChEBI" id="CHEBI:18420"/>
    </cofactor>
</comment>